<name>A0A3M0LJI9_HIRRU</name>
<accession>A0A3M0LJI9</accession>
<dbReference type="AlphaFoldDB" id="A0A3M0LJI9"/>
<evidence type="ECO:0000256" key="1">
    <source>
        <dbReference type="SAM" id="MobiDB-lite"/>
    </source>
</evidence>
<keyword evidence="3" id="KW-1185">Reference proteome</keyword>
<dbReference type="Proteomes" id="UP000269221">
    <property type="component" value="Unassembled WGS sequence"/>
</dbReference>
<proteinExistence type="predicted"/>
<gene>
    <name evidence="2" type="ORF">DUI87_03863</name>
</gene>
<sequence length="66" mass="7712">MGAWKNSLRENRETEGRVDGRGEDLAGKWYTKLGAVKIFWRIMNCWLRSDVDSEVSETEECDELED</sequence>
<feature type="region of interest" description="Disordered" evidence="1">
    <location>
        <begin position="1"/>
        <end position="21"/>
    </location>
</feature>
<protein>
    <submittedName>
        <fullName evidence="2">Uncharacterized protein</fullName>
    </submittedName>
</protein>
<evidence type="ECO:0000313" key="2">
    <source>
        <dbReference type="EMBL" id="RMC19257.1"/>
    </source>
</evidence>
<evidence type="ECO:0000313" key="3">
    <source>
        <dbReference type="Proteomes" id="UP000269221"/>
    </source>
</evidence>
<feature type="compositionally biased region" description="Basic and acidic residues" evidence="1">
    <location>
        <begin position="7"/>
        <end position="21"/>
    </location>
</feature>
<reference evidence="2 3" key="1">
    <citation type="submission" date="2018-07" db="EMBL/GenBank/DDBJ databases">
        <title>A high quality draft genome assembly of the barn swallow (H. rustica rustica).</title>
        <authorList>
            <person name="Formenti G."/>
            <person name="Chiara M."/>
            <person name="Poveda L."/>
            <person name="Francoijs K.-J."/>
            <person name="Bonisoli-Alquati A."/>
            <person name="Canova L."/>
            <person name="Gianfranceschi L."/>
            <person name="Horner D.S."/>
            <person name="Saino N."/>
        </authorList>
    </citation>
    <scope>NUCLEOTIDE SEQUENCE [LARGE SCALE GENOMIC DNA]</scope>
    <source>
        <strain evidence="2">Chelidonia</strain>
        <tissue evidence="2">Blood</tissue>
    </source>
</reference>
<comment type="caution">
    <text evidence="2">The sequence shown here is derived from an EMBL/GenBank/DDBJ whole genome shotgun (WGS) entry which is preliminary data.</text>
</comment>
<dbReference type="EMBL" id="QRBI01000095">
    <property type="protein sequence ID" value="RMC19257.1"/>
    <property type="molecule type" value="Genomic_DNA"/>
</dbReference>
<organism evidence="2 3">
    <name type="scientific">Hirundo rustica rustica</name>
    <dbReference type="NCBI Taxonomy" id="333673"/>
    <lineage>
        <taxon>Eukaryota</taxon>
        <taxon>Metazoa</taxon>
        <taxon>Chordata</taxon>
        <taxon>Craniata</taxon>
        <taxon>Vertebrata</taxon>
        <taxon>Euteleostomi</taxon>
        <taxon>Archelosauria</taxon>
        <taxon>Archosauria</taxon>
        <taxon>Dinosauria</taxon>
        <taxon>Saurischia</taxon>
        <taxon>Theropoda</taxon>
        <taxon>Coelurosauria</taxon>
        <taxon>Aves</taxon>
        <taxon>Neognathae</taxon>
        <taxon>Neoaves</taxon>
        <taxon>Telluraves</taxon>
        <taxon>Australaves</taxon>
        <taxon>Passeriformes</taxon>
        <taxon>Sylvioidea</taxon>
        <taxon>Hirundinidae</taxon>
        <taxon>Hirundo</taxon>
    </lineage>
</organism>